<dbReference type="EC" id="2.4.2.52" evidence="1"/>
<proteinExistence type="predicted"/>
<gene>
    <name evidence="1" type="ORF">MECH1_V1_0206</name>
</gene>
<accession>A0ABP1C5I9</accession>
<keyword evidence="2" id="KW-1185">Reference proteome</keyword>
<reference evidence="1 2" key="1">
    <citation type="submission" date="2024-04" db="EMBL/GenBank/DDBJ databases">
        <authorList>
            <person name="Cremers G."/>
        </authorList>
    </citation>
    <scope>NUCLEOTIDE SEQUENCE [LARGE SCALE GENOMIC DNA]</scope>
    <source>
        <strain evidence="1">MeCH1-AG</strain>
    </source>
</reference>
<evidence type="ECO:0000313" key="2">
    <source>
        <dbReference type="Proteomes" id="UP001497493"/>
    </source>
</evidence>
<dbReference type="PANTHER" id="PTHR42280">
    <property type="entry name" value="CITG FAMILY PROTEIN"/>
    <property type="match status" value="1"/>
</dbReference>
<dbReference type="Gene3D" id="1.10.4200.10">
    <property type="entry name" value="Triphosphoribosyl-dephospho-CoA protein"/>
    <property type="match status" value="1"/>
</dbReference>
<evidence type="ECO:0000313" key="1">
    <source>
        <dbReference type="EMBL" id="CAL1238987.1"/>
    </source>
</evidence>
<keyword evidence="1" id="KW-0328">Glycosyltransferase</keyword>
<dbReference type="RefSeq" id="WP_348758587.1">
    <property type="nucleotide sequence ID" value="NZ_OZ026884.1"/>
</dbReference>
<dbReference type="Proteomes" id="UP001497493">
    <property type="component" value="Chromosome"/>
</dbReference>
<keyword evidence="1" id="KW-0808">Transferase</keyword>
<protein>
    <submittedName>
        <fullName evidence="1">Triphosphoribosyl-dephospho-CoA synthase</fullName>
        <ecNumber evidence="1">2.4.2.52</ecNumber>
    </submittedName>
</protein>
<organism evidence="1 2">
    <name type="scientific">Candidatus Methylocalor cossyra</name>
    <dbReference type="NCBI Taxonomy" id="3108543"/>
    <lineage>
        <taxon>Bacteria</taxon>
        <taxon>Pseudomonadati</taxon>
        <taxon>Pseudomonadota</taxon>
        <taxon>Gammaproteobacteria</taxon>
        <taxon>Methylococcales</taxon>
        <taxon>Methylococcaceae</taxon>
        <taxon>Candidatus Methylocalor</taxon>
    </lineage>
</organism>
<dbReference type="Pfam" id="PF01874">
    <property type="entry name" value="CitG"/>
    <property type="match status" value="1"/>
</dbReference>
<name>A0ABP1C5I9_9GAMM</name>
<dbReference type="EMBL" id="OZ026884">
    <property type="protein sequence ID" value="CAL1238987.1"/>
    <property type="molecule type" value="Genomic_DNA"/>
</dbReference>
<dbReference type="PANTHER" id="PTHR42280:SF1">
    <property type="entry name" value="CITG FAMILY PROTEIN"/>
    <property type="match status" value="1"/>
</dbReference>
<dbReference type="GO" id="GO:0046917">
    <property type="term" value="F:triphosphoribosyl-dephospho-CoA synthase activity"/>
    <property type="evidence" value="ECO:0007669"/>
    <property type="project" value="UniProtKB-EC"/>
</dbReference>
<sequence length="303" mass="32842">MTDPYAERRAVARAAYLEACELELRAFKPGNVGLHAEGHGMTVADFRLSAAASAPCLCDPALPLGERIFHAIAATRRVVACNTNLGIVLLAAPLILAFETQAPGEPLRRAVTRVLAGTTRADAEWVYRAIRLAEPGGLGQVPEQDVGSAPTASLQEVMGLAAGRDRIAYQYTNSFSDIFDHAIPSYHTALSRWGAEEWAAVAVFVSLLKRFPDSHVERKFGTRYTGMIAERMARLERALSESPEPKRVVGLLREVDTEFKRWGVNPGTTADLTVACLLAARLGGLPDLGRGNHVLPLPVKEFC</sequence>
<dbReference type="GO" id="GO:0016757">
    <property type="term" value="F:glycosyltransferase activity"/>
    <property type="evidence" value="ECO:0007669"/>
    <property type="project" value="UniProtKB-KW"/>
</dbReference>
<dbReference type="InterPro" id="IPR002736">
    <property type="entry name" value="CitG"/>
</dbReference>